<dbReference type="Proteomes" id="UP000314294">
    <property type="component" value="Unassembled WGS sequence"/>
</dbReference>
<reference evidence="1 2" key="1">
    <citation type="submission" date="2019-03" db="EMBL/GenBank/DDBJ databases">
        <title>First draft genome of Liparis tanakae, snailfish: a comprehensive survey of snailfish specific genes.</title>
        <authorList>
            <person name="Kim W."/>
            <person name="Song I."/>
            <person name="Jeong J.-H."/>
            <person name="Kim D."/>
            <person name="Kim S."/>
            <person name="Ryu S."/>
            <person name="Song J.Y."/>
            <person name="Lee S.K."/>
        </authorList>
    </citation>
    <scope>NUCLEOTIDE SEQUENCE [LARGE SCALE GENOMIC DNA]</scope>
    <source>
        <tissue evidence="1">Muscle</tissue>
    </source>
</reference>
<gene>
    <name evidence="1" type="ORF">EYF80_021063</name>
</gene>
<organism evidence="1 2">
    <name type="scientific">Liparis tanakae</name>
    <name type="common">Tanaka's snailfish</name>
    <dbReference type="NCBI Taxonomy" id="230148"/>
    <lineage>
        <taxon>Eukaryota</taxon>
        <taxon>Metazoa</taxon>
        <taxon>Chordata</taxon>
        <taxon>Craniata</taxon>
        <taxon>Vertebrata</taxon>
        <taxon>Euteleostomi</taxon>
        <taxon>Actinopterygii</taxon>
        <taxon>Neopterygii</taxon>
        <taxon>Teleostei</taxon>
        <taxon>Neoteleostei</taxon>
        <taxon>Acanthomorphata</taxon>
        <taxon>Eupercaria</taxon>
        <taxon>Perciformes</taxon>
        <taxon>Cottioidei</taxon>
        <taxon>Cottales</taxon>
        <taxon>Liparidae</taxon>
        <taxon>Liparis</taxon>
    </lineage>
</organism>
<dbReference type="AlphaFoldDB" id="A0A4Z2HT79"/>
<evidence type="ECO:0000313" key="1">
    <source>
        <dbReference type="EMBL" id="TNN68751.1"/>
    </source>
</evidence>
<name>A0A4Z2HT79_9TELE</name>
<accession>A0A4Z2HT79</accession>
<comment type="caution">
    <text evidence="1">The sequence shown here is derived from an EMBL/GenBank/DDBJ whole genome shotgun (WGS) entry which is preliminary data.</text>
</comment>
<proteinExistence type="predicted"/>
<sequence length="81" mass="8566">MEEGMEEGYIGLSSFPLQQLRGTVGCSEAPGEQLAVQCLAQGHNYGKSGDGTVYLVVEMDLTMGKRWAPGDRAGCRVTVGA</sequence>
<evidence type="ECO:0000313" key="2">
    <source>
        <dbReference type="Proteomes" id="UP000314294"/>
    </source>
</evidence>
<keyword evidence="2" id="KW-1185">Reference proteome</keyword>
<protein>
    <submittedName>
        <fullName evidence="1">Uncharacterized protein</fullName>
    </submittedName>
</protein>
<dbReference type="EMBL" id="SRLO01000185">
    <property type="protein sequence ID" value="TNN68751.1"/>
    <property type="molecule type" value="Genomic_DNA"/>
</dbReference>